<comment type="caution">
    <text evidence="2">The sequence shown here is derived from an EMBL/GenBank/DDBJ whole genome shotgun (WGS) entry which is preliminary data.</text>
</comment>
<dbReference type="Proteomes" id="UP001247307">
    <property type="component" value="Unassembled WGS sequence"/>
</dbReference>
<sequence length="133" mass="13757">MSLGLEAAVEAARSGEISDEELVTVFGDASVIYIGRLEDDDPTSFQPLVLSPPVAEGGEVQQMVVVFSDASRIPPEAPTQATMMLQVSGRQVIETLPEGLGVALNPGSEVSMELPPAAIPAVRGVLGSDTPSP</sequence>
<dbReference type="InterPro" id="IPR009839">
    <property type="entry name" value="SseB_N"/>
</dbReference>
<name>A0AAE4C5F2_9MICC</name>
<evidence type="ECO:0000259" key="1">
    <source>
        <dbReference type="Pfam" id="PF07179"/>
    </source>
</evidence>
<dbReference type="AlphaFoldDB" id="A0AAE4C5F2"/>
<dbReference type="Pfam" id="PF07179">
    <property type="entry name" value="SseB"/>
    <property type="match status" value="1"/>
</dbReference>
<feature type="domain" description="SseB protein N-terminal" evidence="1">
    <location>
        <begin position="5"/>
        <end position="119"/>
    </location>
</feature>
<organism evidence="2 3">
    <name type="scientific">Falsarthrobacter nasiphocae</name>
    <dbReference type="NCBI Taxonomy" id="189863"/>
    <lineage>
        <taxon>Bacteria</taxon>
        <taxon>Bacillati</taxon>
        <taxon>Actinomycetota</taxon>
        <taxon>Actinomycetes</taxon>
        <taxon>Micrococcales</taxon>
        <taxon>Micrococcaceae</taxon>
        <taxon>Falsarthrobacter</taxon>
    </lineage>
</organism>
<dbReference type="EMBL" id="JAVDUI010000001">
    <property type="protein sequence ID" value="MDR6892281.1"/>
    <property type="molecule type" value="Genomic_DNA"/>
</dbReference>
<dbReference type="RefSeq" id="WP_309851032.1">
    <property type="nucleotide sequence ID" value="NZ_BAAAIU010000003.1"/>
</dbReference>
<evidence type="ECO:0000313" key="2">
    <source>
        <dbReference type="EMBL" id="MDR6892281.1"/>
    </source>
</evidence>
<gene>
    <name evidence="2" type="ORF">J2S35_001221</name>
</gene>
<reference evidence="2" key="1">
    <citation type="submission" date="2023-07" db="EMBL/GenBank/DDBJ databases">
        <title>Sequencing the genomes of 1000 actinobacteria strains.</title>
        <authorList>
            <person name="Klenk H.-P."/>
        </authorList>
    </citation>
    <scope>NUCLEOTIDE SEQUENCE</scope>
    <source>
        <strain evidence="2">DSM 13988</strain>
    </source>
</reference>
<evidence type="ECO:0000313" key="3">
    <source>
        <dbReference type="Proteomes" id="UP001247307"/>
    </source>
</evidence>
<protein>
    <recommendedName>
        <fullName evidence="1">SseB protein N-terminal domain-containing protein</fullName>
    </recommendedName>
</protein>
<accession>A0AAE4C5F2</accession>
<proteinExistence type="predicted"/>
<keyword evidence="3" id="KW-1185">Reference proteome</keyword>